<organism evidence="2 3">
    <name type="scientific">Candidatus Woykebacteria bacterium GWB1_45_5</name>
    <dbReference type="NCBI Taxonomy" id="1802592"/>
    <lineage>
        <taxon>Bacteria</taxon>
        <taxon>Candidatus Woykeibacteriota</taxon>
    </lineage>
</organism>
<dbReference type="EMBL" id="MHCO01000025">
    <property type="protein sequence ID" value="OGY23917.1"/>
    <property type="molecule type" value="Genomic_DNA"/>
</dbReference>
<feature type="region of interest" description="Disordered" evidence="1">
    <location>
        <begin position="92"/>
        <end position="111"/>
    </location>
</feature>
<protein>
    <submittedName>
        <fullName evidence="2">Uncharacterized protein</fullName>
    </submittedName>
</protein>
<name>A0A1G1W990_9BACT</name>
<evidence type="ECO:0000256" key="1">
    <source>
        <dbReference type="SAM" id="MobiDB-lite"/>
    </source>
</evidence>
<proteinExistence type="predicted"/>
<reference evidence="2 3" key="1">
    <citation type="journal article" date="2016" name="Nat. Commun.">
        <title>Thousands of microbial genomes shed light on interconnected biogeochemical processes in an aquifer system.</title>
        <authorList>
            <person name="Anantharaman K."/>
            <person name="Brown C.T."/>
            <person name="Hug L.A."/>
            <person name="Sharon I."/>
            <person name="Castelle C.J."/>
            <person name="Probst A.J."/>
            <person name="Thomas B.C."/>
            <person name="Singh A."/>
            <person name="Wilkins M.J."/>
            <person name="Karaoz U."/>
            <person name="Brodie E.L."/>
            <person name="Williams K.H."/>
            <person name="Hubbard S.S."/>
            <person name="Banfield J.F."/>
        </authorList>
    </citation>
    <scope>NUCLEOTIDE SEQUENCE [LARGE SCALE GENOMIC DNA]</scope>
</reference>
<evidence type="ECO:0000313" key="2">
    <source>
        <dbReference type="EMBL" id="OGY23917.1"/>
    </source>
</evidence>
<dbReference type="AlphaFoldDB" id="A0A1G1W990"/>
<evidence type="ECO:0000313" key="3">
    <source>
        <dbReference type="Proteomes" id="UP000178493"/>
    </source>
</evidence>
<accession>A0A1G1W990</accession>
<gene>
    <name evidence="2" type="ORF">A2126_04975</name>
</gene>
<comment type="caution">
    <text evidence="2">The sequence shown here is derived from an EMBL/GenBank/DDBJ whole genome shotgun (WGS) entry which is preliminary data.</text>
</comment>
<sequence>MDGNEIEVEIVGFRLEKNSFLGETGFILYIRFLSGSRPDSCVITKDLKLLYNIGRMLGEEALRRDGPPKQVVGLFNPTTCNVTNLQYRPVEEEQIEPTPESTLVLAGLPSP</sequence>
<dbReference type="Proteomes" id="UP000178493">
    <property type="component" value="Unassembled WGS sequence"/>
</dbReference>